<dbReference type="AlphaFoldDB" id="A0A5N5FNI0"/>
<gene>
    <name evidence="1" type="ORF">D8674_037996</name>
</gene>
<organism evidence="1 2">
    <name type="scientific">Pyrus ussuriensis x Pyrus communis</name>
    <dbReference type="NCBI Taxonomy" id="2448454"/>
    <lineage>
        <taxon>Eukaryota</taxon>
        <taxon>Viridiplantae</taxon>
        <taxon>Streptophyta</taxon>
        <taxon>Embryophyta</taxon>
        <taxon>Tracheophyta</taxon>
        <taxon>Spermatophyta</taxon>
        <taxon>Magnoliopsida</taxon>
        <taxon>eudicotyledons</taxon>
        <taxon>Gunneridae</taxon>
        <taxon>Pentapetalae</taxon>
        <taxon>rosids</taxon>
        <taxon>fabids</taxon>
        <taxon>Rosales</taxon>
        <taxon>Rosaceae</taxon>
        <taxon>Amygdaloideae</taxon>
        <taxon>Maleae</taxon>
        <taxon>Pyrus</taxon>
    </lineage>
</organism>
<evidence type="ECO:0000313" key="1">
    <source>
        <dbReference type="EMBL" id="KAB2604676.1"/>
    </source>
</evidence>
<name>A0A5N5FNI0_9ROSA</name>
<dbReference type="Proteomes" id="UP000327157">
    <property type="component" value="Unassembled WGS sequence"/>
</dbReference>
<dbReference type="EMBL" id="SMOL01000597">
    <property type="protein sequence ID" value="KAB2604676.1"/>
    <property type="molecule type" value="Genomic_DNA"/>
</dbReference>
<reference evidence="1 2" key="1">
    <citation type="submission" date="2019-09" db="EMBL/GenBank/DDBJ databases">
        <authorList>
            <person name="Ou C."/>
        </authorList>
    </citation>
    <scope>NUCLEOTIDE SEQUENCE [LARGE SCALE GENOMIC DNA]</scope>
    <source>
        <strain evidence="1">S2</strain>
        <tissue evidence="1">Leaf</tissue>
    </source>
</reference>
<comment type="caution">
    <text evidence="1">The sequence shown here is derived from an EMBL/GenBank/DDBJ whole genome shotgun (WGS) entry which is preliminary data.</text>
</comment>
<evidence type="ECO:0000313" key="2">
    <source>
        <dbReference type="Proteomes" id="UP000327157"/>
    </source>
</evidence>
<sequence>MAYHANSIPRKMPASWENGLEQSSYQVALLMWRVVSMFILPGNSQSEDVRRRSSMEDLDHIWHPNSFGTHFMNDLLMLTINGLSLAKVWCDQKRIPPWAFLNAKGLTHT</sequence>
<reference evidence="1 2" key="2">
    <citation type="submission" date="2019-11" db="EMBL/GenBank/DDBJ databases">
        <title>A de novo genome assembly of a pear dwarfing rootstock.</title>
        <authorList>
            <person name="Wang F."/>
            <person name="Wang J."/>
            <person name="Li S."/>
            <person name="Zhang Y."/>
            <person name="Fang M."/>
            <person name="Ma L."/>
            <person name="Zhao Y."/>
            <person name="Jiang S."/>
        </authorList>
    </citation>
    <scope>NUCLEOTIDE SEQUENCE [LARGE SCALE GENOMIC DNA]</scope>
    <source>
        <strain evidence="1">S2</strain>
        <tissue evidence="1">Leaf</tissue>
    </source>
</reference>
<accession>A0A5N5FNI0</accession>
<protein>
    <submittedName>
        <fullName evidence="1">Uncharacterized protein</fullName>
    </submittedName>
</protein>
<keyword evidence="2" id="KW-1185">Reference proteome</keyword>
<proteinExistence type="predicted"/>